<evidence type="ECO:0000256" key="2">
    <source>
        <dbReference type="ARBA" id="ARBA00007165"/>
    </source>
</evidence>
<dbReference type="Pfam" id="PF02104">
    <property type="entry name" value="SURF1"/>
    <property type="match status" value="1"/>
</dbReference>
<keyword evidence="8" id="KW-1185">Reference proteome</keyword>
<keyword evidence="5 6" id="KW-0472">Membrane</keyword>
<evidence type="ECO:0000256" key="1">
    <source>
        <dbReference type="ARBA" id="ARBA00004370"/>
    </source>
</evidence>
<keyword evidence="3 6" id="KW-0812">Transmembrane</keyword>
<proteinExistence type="inferred from homology"/>
<dbReference type="GO" id="GO:0005886">
    <property type="term" value="C:plasma membrane"/>
    <property type="evidence" value="ECO:0007669"/>
    <property type="project" value="UniProtKB-SubCell"/>
</dbReference>
<organism evidence="7 8">
    <name type="scientific">Sphingomonas aliaeris</name>
    <dbReference type="NCBI Taxonomy" id="2759526"/>
    <lineage>
        <taxon>Bacteria</taxon>
        <taxon>Pseudomonadati</taxon>
        <taxon>Pseudomonadota</taxon>
        <taxon>Alphaproteobacteria</taxon>
        <taxon>Sphingomonadales</taxon>
        <taxon>Sphingomonadaceae</taxon>
        <taxon>Sphingomonas</taxon>
    </lineage>
</organism>
<evidence type="ECO:0000313" key="7">
    <source>
        <dbReference type="EMBL" id="QQV76762.1"/>
    </source>
</evidence>
<dbReference type="InterPro" id="IPR002994">
    <property type="entry name" value="Surf1/Shy1"/>
</dbReference>
<comment type="caution">
    <text evidence="6">Lacks conserved residue(s) required for the propagation of feature annotation.</text>
</comment>
<dbReference type="RefSeq" id="WP_202092506.1">
    <property type="nucleotide sequence ID" value="NZ_CP061035.1"/>
</dbReference>
<protein>
    <recommendedName>
        <fullName evidence="6">SURF1-like protein</fullName>
    </recommendedName>
</protein>
<gene>
    <name evidence="7" type="ORF">H5J25_15295</name>
</gene>
<dbReference type="AlphaFoldDB" id="A0A974NU07"/>
<dbReference type="EMBL" id="CP061035">
    <property type="protein sequence ID" value="QQV76762.1"/>
    <property type="molecule type" value="Genomic_DNA"/>
</dbReference>
<name>A0A974NU07_9SPHN</name>
<evidence type="ECO:0000256" key="4">
    <source>
        <dbReference type="ARBA" id="ARBA00022989"/>
    </source>
</evidence>
<dbReference type="CDD" id="cd06662">
    <property type="entry name" value="SURF1"/>
    <property type="match status" value="1"/>
</dbReference>
<dbReference type="InterPro" id="IPR045214">
    <property type="entry name" value="Surf1/Surf4"/>
</dbReference>
<reference evidence="8" key="1">
    <citation type="submission" date="2020-09" db="EMBL/GenBank/DDBJ databases">
        <title>Sphingomonas sp., a new species isolated from pork steak.</title>
        <authorList>
            <person name="Heidler von Heilborn D."/>
        </authorList>
    </citation>
    <scope>NUCLEOTIDE SEQUENCE [LARGE SCALE GENOMIC DNA]</scope>
</reference>
<dbReference type="PANTHER" id="PTHR23427:SF2">
    <property type="entry name" value="SURFEIT LOCUS PROTEIN 1"/>
    <property type="match status" value="1"/>
</dbReference>
<keyword evidence="4 6" id="KW-1133">Transmembrane helix</keyword>
<dbReference type="PROSITE" id="PS50895">
    <property type="entry name" value="SURF1"/>
    <property type="match status" value="1"/>
</dbReference>
<evidence type="ECO:0000256" key="5">
    <source>
        <dbReference type="ARBA" id="ARBA00023136"/>
    </source>
</evidence>
<sequence length="227" mass="24265">MKRIVLAGLALLAIAGLVALGLWQLERRTWKLALIAQVERRLSAAPVPAPGPSAWAGIGRDDAYTRVVLHGTYAHDRETLVQAATTLGGGYWVLTPLATDTGFTVLVNRGFVPPDRKTRPRPPAEPVTVTGLLRVTEPGGGFLRSNDPAADRWYSRDVAAIAARRGLNSAAPYFVDADAASEPGWPRGGLTVIAFANSHLQYALTWFAMAAMLAGVSLWMALGRGRA</sequence>
<keyword evidence="6" id="KW-1003">Cell membrane</keyword>
<comment type="subcellular location">
    <subcellularLocation>
        <location evidence="6">Cell membrane</location>
        <topology evidence="6">Multi-pass membrane protein</topology>
    </subcellularLocation>
    <subcellularLocation>
        <location evidence="1">Membrane</location>
    </subcellularLocation>
</comment>
<accession>A0A974NU07</accession>
<dbReference type="Proteomes" id="UP000595894">
    <property type="component" value="Chromosome"/>
</dbReference>
<evidence type="ECO:0000256" key="6">
    <source>
        <dbReference type="RuleBase" id="RU363076"/>
    </source>
</evidence>
<dbReference type="KEGG" id="sari:H5J25_15295"/>
<dbReference type="PANTHER" id="PTHR23427">
    <property type="entry name" value="SURFEIT LOCUS PROTEIN"/>
    <property type="match status" value="1"/>
</dbReference>
<evidence type="ECO:0000313" key="8">
    <source>
        <dbReference type="Proteomes" id="UP000595894"/>
    </source>
</evidence>
<evidence type="ECO:0000256" key="3">
    <source>
        <dbReference type="ARBA" id="ARBA00022692"/>
    </source>
</evidence>
<feature type="transmembrane region" description="Helical" evidence="6">
    <location>
        <begin position="203"/>
        <end position="222"/>
    </location>
</feature>
<comment type="similarity">
    <text evidence="2 6">Belongs to the SURF1 family.</text>
</comment>